<dbReference type="Proteomes" id="UP001451303">
    <property type="component" value="Unassembled WGS sequence"/>
</dbReference>
<protein>
    <submittedName>
        <fullName evidence="1">Uncharacterized protein</fullName>
    </submittedName>
</protein>
<name>A0ABR3CY55_NEUIN</name>
<organism evidence="1 2">
    <name type="scientific">Neurospora intermedia</name>
    <dbReference type="NCBI Taxonomy" id="5142"/>
    <lineage>
        <taxon>Eukaryota</taxon>
        <taxon>Fungi</taxon>
        <taxon>Dikarya</taxon>
        <taxon>Ascomycota</taxon>
        <taxon>Pezizomycotina</taxon>
        <taxon>Sordariomycetes</taxon>
        <taxon>Sordariomycetidae</taxon>
        <taxon>Sordariales</taxon>
        <taxon>Sordariaceae</taxon>
        <taxon>Neurospora</taxon>
    </lineage>
</organism>
<reference evidence="1 2" key="1">
    <citation type="submission" date="2023-09" db="EMBL/GenBank/DDBJ databases">
        <title>Multi-omics analysis of a traditional fermented food reveals byproduct-associated fungal strains for waste-to-food upcycling.</title>
        <authorList>
            <consortium name="Lawrence Berkeley National Laboratory"/>
            <person name="Rekdal V.M."/>
            <person name="Villalobos-Escobedo J.M."/>
            <person name="Rodriguez-Valeron N."/>
            <person name="Garcia M.O."/>
            <person name="Vasquez D.P."/>
            <person name="Damayanti I."/>
            <person name="Sorensen P.M."/>
            <person name="Baidoo E.E."/>
            <person name="De Carvalho A.C."/>
            <person name="Riley R."/>
            <person name="Lipzen A."/>
            <person name="He G."/>
            <person name="Yan M."/>
            <person name="Haridas S."/>
            <person name="Daum C."/>
            <person name="Yoshinaga Y."/>
            <person name="Ng V."/>
            <person name="Grigoriev I.V."/>
            <person name="Munk R."/>
            <person name="Nuraida L."/>
            <person name="Wijaya C.H."/>
            <person name="Morales P.-C."/>
            <person name="Keasling J.D."/>
        </authorList>
    </citation>
    <scope>NUCLEOTIDE SEQUENCE [LARGE SCALE GENOMIC DNA]</scope>
    <source>
        <strain evidence="1 2">FGSC 2613</strain>
    </source>
</reference>
<keyword evidence="2" id="KW-1185">Reference proteome</keyword>
<gene>
    <name evidence="1" type="ORF">QR685DRAFT_576204</name>
</gene>
<accession>A0ABR3CY55</accession>
<evidence type="ECO:0000313" key="1">
    <source>
        <dbReference type="EMBL" id="KAL0465359.1"/>
    </source>
</evidence>
<evidence type="ECO:0000313" key="2">
    <source>
        <dbReference type="Proteomes" id="UP001451303"/>
    </source>
</evidence>
<proteinExistence type="predicted"/>
<sequence>MVLPSGESYVRELRCPSQQLNHVQGTLEFIPELSRNTKFNSPGTQQRHTYRFSFHSTPKVTPRGFGTPLFQPSLAPVVPLSDLKRNQWMIPYPTLDDHGLFLVGPPGSLTPGIHGTLKLPTRFCNPERHGSSDQ</sequence>
<dbReference type="EMBL" id="JAVLET010000017">
    <property type="protein sequence ID" value="KAL0465359.1"/>
    <property type="molecule type" value="Genomic_DNA"/>
</dbReference>
<comment type="caution">
    <text evidence="1">The sequence shown here is derived from an EMBL/GenBank/DDBJ whole genome shotgun (WGS) entry which is preliminary data.</text>
</comment>